<gene>
    <name evidence="1" type="ORF">EV184_1509</name>
</gene>
<dbReference type="SUPFAM" id="SSF53474">
    <property type="entry name" value="alpha/beta-Hydrolases"/>
    <property type="match status" value="1"/>
</dbReference>
<evidence type="ECO:0000313" key="2">
    <source>
        <dbReference type="Proteomes" id="UP000295043"/>
    </source>
</evidence>
<feature type="non-terminal residue" evidence="1">
    <location>
        <position position="1"/>
    </location>
</feature>
<protein>
    <recommendedName>
        <fullName evidence="3">Alpha/beta hydrolase</fullName>
    </recommendedName>
</protein>
<dbReference type="Gene3D" id="3.40.50.1820">
    <property type="entry name" value="alpha/beta hydrolase"/>
    <property type="match status" value="1"/>
</dbReference>
<dbReference type="AlphaFoldDB" id="A0A4R2AN39"/>
<name>A0A4R2AN39_9HYPH</name>
<organism evidence="1 2">
    <name type="scientific">Sinorhizobium americanum</name>
    <dbReference type="NCBI Taxonomy" id="194963"/>
    <lineage>
        <taxon>Bacteria</taxon>
        <taxon>Pseudomonadati</taxon>
        <taxon>Pseudomonadota</taxon>
        <taxon>Alphaproteobacteria</taxon>
        <taxon>Hyphomicrobiales</taxon>
        <taxon>Rhizobiaceae</taxon>
        <taxon>Sinorhizobium/Ensifer group</taxon>
        <taxon>Sinorhizobium</taxon>
    </lineage>
</organism>
<comment type="caution">
    <text evidence="1">The sequence shown here is derived from an EMBL/GenBank/DDBJ whole genome shotgun (WGS) entry which is preliminary data.</text>
</comment>
<accession>A0A4R2AN39</accession>
<dbReference type="InterPro" id="IPR029058">
    <property type="entry name" value="AB_hydrolase_fold"/>
</dbReference>
<evidence type="ECO:0008006" key="3">
    <source>
        <dbReference type="Google" id="ProtNLM"/>
    </source>
</evidence>
<dbReference type="EMBL" id="SLVU01000050">
    <property type="protein sequence ID" value="TCN14883.1"/>
    <property type="molecule type" value="Genomic_DNA"/>
</dbReference>
<reference evidence="1 2" key="1">
    <citation type="submission" date="2019-03" db="EMBL/GenBank/DDBJ databases">
        <title>Genomic Encyclopedia of Type Strains, Phase IV (KMG-V): Genome sequencing to study the core and pangenomes of soil and plant-associated prokaryotes.</title>
        <authorList>
            <person name="Whitman W."/>
        </authorList>
    </citation>
    <scope>NUCLEOTIDE SEQUENCE [LARGE SCALE GENOMIC DNA]</scope>
    <source>
        <strain evidence="1 2">23C40</strain>
    </source>
</reference>
<dbReference type="Proteomes" id="UP000295043">
    <property type="component" value="Unassembled WGS sequence"/>
</dbReference>
<sequence length="35" mass="3732">DNVRLRIIPAVGHMPQMEASSAVNEAILENIQGTG</sequence>
<evidence type="ECO:0000313" key="1">
    <source>
        <dbReference type="EMBL" id="TCN14883.1"/>
    </source>
</evidence>
<proteinExistence type="predicted"/>